<reference evidence="1 2" key="1">
    <citation type="journal article" date="2018" name="J. Allergy Clin. Immunol.">
        <title>High-quality assembly of Dermatophagoides pteronyssinus genome and transcriptome reveals a wide range of novel allergens.</title>
        <authorList>
            <person name="Liu X.Y."/>
            <person name="Yang K.Y."/>
            <person name="Wang M.Q."/>
            <person name="Kwok J.S."/>
            <person name="Zeng X."/>
            <person name="Yang Z."/>
            <person name="Xiao X.J."/>
            <person name="Lau C.P."/>
            <person name="Li Y."/>
            <person name="Huang Z.M."/>
            <person name="Ba J.G."/>
            <person name="Yim A.K."/>
            <person name="Ouyang C.Y."/>
            <person name="Ngai S.M."/>
            <person name="Chan T.F."/>
            <person name="Leung E.L."/>
            <person name="Liu L."/>
            <person name="Liu Z.G."/>
            <person name="Tsui S.K."/>
        </authorList>
    </citation>
    <scope>NUCLEOTIDE SEQUENCE [LARGE SCALE GENOMIC DNA]</scope>
    <source>
        <strain evidence="1">Derp</strain>
    </source>
</reference>
<dbReference type="Proteomes" id="UP000887458">
    <property type="component" value="Unassembled WGS sequence"/>
</dbReference>
<reference evidence="1 2" key="2">
    <citation type="journal article" date="2022" name="Mol. Biol. Evol.">
        <title>Comparative Genomics Reveals Insights into the Divergent Evolution of Astigmatic Mites and Household Pest Adaptations.</title>
        <authorList>
            <person name="Xiong Q."/>
            <person name="Wan A.T."/>
            <person name="Liu X."/>
            <person name="Fung C.S."/>
            <person name="Xiao X."/>
            <person name="Malainual N."/>
            <person name="Hou J."/>
            <person name="Wang L."/>
            <person name="Wang M."/>
            <person name="Yang K.Y."/>
            <person name="Cui Y."/>
            <person name="Leung E.L."/>
            <person name="Nong W."/>
            <person name="Shin S.K."/>
            <person name="Au S.W."/>
            <person name="Jeong K.Y."/>
            <person name="Chew F.T."/>
            <person name="Hui J.H."/>
            <person name="Leung T.F."/>
            <person name="Tungtrongchitr A."/>
            <person name="Zhong N."/>
            <person name="Liu Z."/>
            <person name="Tsui S.K."/>
        </authorList>
    </citation>
    <scope>NUCLEOTIDE SEQUENCE [LARGE SCALE GENOMIC DNA]</scope>
    <source>
        <strain evidence="1">Derp</strain>
    </source>
</reference>
<organism evidence="1 2">
    <name type="scientific">Dermatophagoides pteronyssinus</name>
    <name type="common">European house dust mite</name>
    <dbReference type="NCBI Taxonomy" id="6956"/>
    <lineage>
        <taxon>Eukaryota</taxon>
        <taxon>Metazoa</taxon>
        <taxon>Ecdysozoa</taxon>
        <taxon>Arthropoda</taxon>
        <taxon>Chelicerata</taxon>
        <taxon>Arachnida</taxon>
        <taxon>Acari</taxon>
        <taxon>Acariformes</taxon>
        <taxon>Sarcoptiformes</taxon>
        <taxon>Astigmata</taxon>
        <taxon>Psoroptidia</taxon>
        <taxon>Analgoidea</taxon>
        <taxon>Pyroglyphidae</taxon>
        <taxon>Dermatophagoidinae</taxon>
        <taxon>Dermatophagoides</taxon>
    </lineage>
</organism>
<proteinExistence type="predicted"/>
<gene>
    <name evidence="1" type="ORF">DERP_009584</name>
</gene>
<keyword evidence="2" id="KW-1185">Reference proteome</keyword>
<comment type="caution">
    <text evidence="1">The sequence shown here is derived from an EMBL/GenBank/DDBJ whole genome shotgun (WGS) entry which is preliminary data.</text>
</comment>
<evidence type="ECO:0000313" key="2">
    <source>
        <dbReference type="Proteomes" id="UP000887458"/>
    </source>
</evidence>
<name>A0ABQ8JA97_DERPT</name>
<accession>A0ABQ8JA97</accession>
<dbReference type="EMBL" id="NJHN03000058">
    <property type="protein sequence ID" value="KAH9419527.1"/>
    <property type="molecule type" value="Genomic_DNA"/>
</dbReference>
<sequence length="59" mass="7052">MSFDFYGHLETPVGRNVCAWHNEHMDSLNDHDKIRVTIEPFYQTQCYNGQVSFVIFFEH</sequence>
<evidence type="ECO:0000313" key="1">
    <source>
        <dbReference type="EMBL" id="KAH9419527.1"/>
    </source>
</evidence>
<protein>
    <submittedName>
        <fullName evidence="1">Uncharacterized protein</fullName>
    </submittedName>
</protein>